<dbReference type="EMBL" id="VSFG01000005">
    <property type="protein sequence ID" value="TYB43987.1"/>
    <property type="molecule type" value="Genomic_DNA"/>
</dbReference>
<gene>
    <name evidence="2" type="ORF">FXF69_23790</name>
</gene>
<dbReference type="InterPro" id="IPR036661">
    <property type="entry name" value="Luciferase-like_sf"/>
</dbReference>
<dbReference type="InterPro" id="IPR011251">
    <property type="entry name" value="Luciferase-like_dom"/>
</dbReference>
<dbReference type="PANTHER" id="PTHR43244:SF2">
    <property type="entry name" value="CONSERVED HYPOTHETICAL ALANINE AND PROLINE-RICH PROTEIN"/>
    <property type="match status" value="1"/>
</dbReference>
<dbReference type="NCBIfam" id="TIGR03620">
    <property type="entry name" value="F420_MSMEG_4141"/>
    <property type="match status" value="1"/>
</dbReference>
<comment type="caution">
    <text evidence="2">The sequence shown here is derived from an EMBL/GenBank/DDBJ whole genome shotgun (WGS) entry which is preliminary data.</text>
</comment>
<evidence type="ECO:0000313" key="3">
    <source>
        <dbReference type="Proteomes" id="UP000323380"/>
    </source>
</evidence>
<dbReference type="Pfam" id="PF00296">
    <property type="entry name" value="Bac_luciferase"/>
    <property type="match status" value="2"/>
</dbReference>
<dbReference type="InterPro" id="IPR050564">
    <property type="entry name" value="F420-G6PD/mer"/>
</dbReference>
<keyword evidence="3" id="KW-1185">Reference proteome</keyword>
<dbReference type="InterPro" id="IPR019922">
    <property type="entry name" value="Lucif-like_OxRdatse_MSMEG_4141"/>
</dbReference>
<organism evidence="2 3">
    <name type="scientific">Actinomadura chibensis</name>
    <dbReference type="NCBI Taxonomy" id="392828"/>
    <lineage>
        <taxon>Bacteria</taxon>
        <taxon>Bacillati</taxon>
        <taxon>Actinomycetota</taxon>
        <taxon>Actinomycetes</taxon>
        <taxon>Streptosporangiales</taxon>
        <taxon>Thermomonosporaceae</taxon>
        <taxon>Actinomadura</taxon>
    </lineage>
</organism>
<dbReference type="AlphaFoldDB" id="A0A5D0NHS6"/>
<dbReference type="GO" id="GO:0016705">
    <property type="term" value="F:oxidoreductase activity, acting on paired donors, with incorporation or reduction of molecular oxygen"/>
    <property type="evidence" value="ECO:0007669"/>
    <property type="project" value="InterPro"/>
</dbReference>
<evidence type="ECO:0000259" key="1">
    <source>
        <dbReference type="Pfam" id="PF00296"/>
    </source>
</evidence>
<dbReference type="PANTHER" id="PTHR43244">
    <property type="match status" value="1"/>
</dbReference>
<evidence type="ECO:0000313" key="2">
    <source>
        <dbReference type="EMBL" id="TYB43987.1"/>
    </source>
</evidence>
<reference evidence="2 3" key="1">
    <citation type="submission" date="2019-08" db="EMBL/GenBank/DDBJ databases">
        <title>Actinomadura sp. nov. CYP1-5 isolated from mountain soil.</title>
        <authorList>
            <person name="Songsumanus A."/>
            <person name="Kuncharoen N."/>
            <person name="Kudo T."/>
            <person name="Yuki M."/>
            <person name="Igarashi Y."/>
            <person name="Tanasupawat S."/>
        </authorList>
    </citation>
    <scope>NUCLEOTIDE SEQUENCE [LARGE SCALE GENOMIC DNA]</scope>
    <source>
        <strain evidence="2 3">JCM 14158</strain>
    </source>
</reference>
<name>A0A5D0NHS6_9ACTN</name>
<sequence length="318" mass="33315">MDTTAGPLGLWTLALDKEPAPRVRELAAEIESLGFGALWIGEEFGRNVLTHAGLLLGATDRLVVGTGIANIFFRDPIAMAAAERSLAEAHPGRFVLGLGGHRVDDRPLIYLGHRVPSGGRAVSTMGAYLDAMDAVPLQSPPPSVPNPRVLGALGPKMLDLAAERTDGALPYLVPVAHTEDARTRLGPDALLAVEQAVVLDPDPDRARDLARAHVAKYLALGGAHVKDMLRFGYTVEELSDDPADRVVDALVAGGGPGALDAVADRVRAHLDAGADHVCLQVLTARPGAAPVAEWRELAELTGGLPRRGRAVSRAGSAT</sequence>
<dbReference type="Gene3D" id="3.20.20.30">
    <property type="entry name" value="Luciferase-like domain"/>
    <property type="match status" value="1"/>
</dbReference>
<proteinExistence type="predicted"/>
<accession>A0A5D0NHS6</accession>
<feature type="domain" description="Luciferase-like" evidence="1">
    <location>
        <begin position="18"/>
        <end position="99"/>
    </location>
</feature>
<protein>
    <submittedName>
        <fullName evidence="2">TIGR03620 family F420-dependent LLM class oxidoreductase</fullName>
    </submittedName>
</protein>
<dbReference type="Proteomes" id="UP000323380">
    <property type="component" value="Unassembled WGS sequence"/>
</dbReference>
<dbReference type="RefSeq" id="WP_067901404.1">
    <property type="nucleotide sequence ID" value="NZ_VSFG01000005.1"/>
</dbReference>
<feature type="domain" description="Luciferase-like" evidence="1">
    <location>
        <begin position="121"/>
        <end position="276"/>
    </location>
</feature>
<dbReference type="STRING" id="1220554.GCA_001552135_06828"/>
<dbReference type="SUPFAM" id="SSF51679">
    <property type="entry name" value="Bacterial luciferase-like"/>
    <property type="match status" value="1"/>
</dbReference>